<sequence length="102" mass="12242">MCVNEDVLGIGCYDIDNKKVEREEVITRYRIKVKNTDLYVYDIDVKDVSLMVKDLKLTSNRLFRYEEERMKELVVYLRNCGLKFIVEKETRYSEISVDLNFE</sequence>
<gene>
    <name evidence="1" type="ORF">SYYB1_5</name>
</gene>
<protein>
    <submittedName>
        <fullName evidence="1">Uncharacterized protein</fullName>
    </submittedName>
</protein>
<reference evidence="1" key="1">
    <citation type="submission" date="2022-09" db="EMBL/GenBank/DDBJ databases">
        <authorList>
            <person name="Xie Z."/>
            <person name="Yang M."/>
        </authorList>
    </citation>
    <scope>NUCLEOTIDE SEQUENCE</scope>
</reference>
<proteinExistence type="predicted"/>
<dbReference type="EMBL" id="OP433492">
    <property type="protein sequence ID" value="UXN78494.1"/>
    <property type="molecule type" value="Genomic_DNA"/>
</dbReference>
<name>A0A977SLW5_9CAUD</name>
<evidence type="ECO:0000313" key="1">
    <source>
        <dbReference type="EMBL" id="UXN78494.1"/>
    </source>
</evidence>
<evidence type="ECO:0000313" key="2">
    <source>
        <dbReference type="Proteomes" id="UP001064695"/>
    </source>
</evidence>
<organism evidence="1 2">
    <name type="scientific">Bacillus phage vB_BaeroP_SYYB1</name>
    <dbReference type="NCBI Taxonomy" id="2980552"/>
    <lineage>
        <taxon>Viruses</taxon>
        <taxon>Duplodnaviria</taxon>
        <taxon>Heunggongvirae</taxon>
        <taxon>Uroviricota</taxon>
        <taxon>Caudoviricetes</taxon>
        <taxon>Salasmaviridae</taxon>
        <taxon>Tatarstanvirinae</taxon>
        <taxon>Gaunavirus</taxon>
        <taxon>Gaunavirus syybuna</taxon>
    </lineage>
</organism>
<accession>A0A977SLW5</accession>
<dbReference type="Proteomes" id="UP001064695">
    <property type="component" value="Segment"/>
</dbReference>
<keyword evidence="2" id="KW-1185">Reference proteome</keyword>